<gene>
    <name evidence="1" type="ORF">GCM10022278_04920</name>
</gene>
<evidence type="ECO:0000313" key="2">
    <source>
        <dbReference type="Proteomes" id="UP001501337"/>
    </source>
</evidence>
<dbReference type="Pfam" id="PF07023">
    <property type="entry name" value="DUF1315"/>
    <property type="match status" value="1"/>
</dbReference>
<sequence>MDLQTLLKQITPDVYEALRSSLQLGRWPDGNQLTQEQKALCMEAIIRYEHINNFPDERRTGYVGGKKEMACGTQAEQILTIKQTGERH</sequence>
<keyword evidence="2" id="KW-1185">Reference proteome</keyword>
<name>A0ABP7NJU2_9GAMM</name>
<evidence type="ECO:0008006" key="3">
    <source>
        <dbReference type="Google" id="ProtNLM"/>
    </source>
</evidence>
<comment type="caution">
    <text evidence="1">The sequence shown here is derived from an EMBL/GenBank/DDBJ whole genome shotgun (WGS) entry which is preliminary data.</text>
</comment>
<reference evidence="2" key="1">
    <citation type="journal article" date="2019" name="Int. J. Syst. Evol. Microbiol.">
        <title>The Global Catalogue of Microorganisms (GCM) 10K type strain sequencing project: providing services to taxonomists for standard genome sequencing and annotation.</title>
        <authorList>
            <consortium name="The Broad Institute Genomics Platform"/>
            <consortium name="The Broad Institute Genome Sequencing Center for Infectious Disease"/>
            <person name="Wu L."/>
            <person name="Ma J."/>
        </authorList>
    </citation>
    <scope>NUCLEOTIDE SEQUENCE [LARGE SCALE GENOMIC DNA]</scope>
    <source>
        <strain evidence="2">JCM 17555</strain>
    </source>
</reference>
<dbReference type="InterPro" id="IPR009749">
    <property type="entry name" value="DUF1315"/>
</dbReference>
<protein>
    <recommendedName>
        <fullName evidence="3">DUF1315 family protein</fullName>
    </recommendedName>
</protein>
<accession>A0ABP7NJU2</accession>
<dbReference type="EMBL" id="BAABBO010000001">
    <property type="protein sequence ID" value="GAA3948735.1"/>
    <property type="molecule type" value="Genomic_DNA"/>
</dbReference>
<evidence type="ECO:0000313" key="1">
    <source>
        <dbReference type="EMBL" id="GAA3948735.1"/>
    </source>
</evidence>
<proteinExistence type="predicted"/>
<dbReference type="Proteomes" id="UP001501337">
    <property type="component" value="Unassembled WGS sequence"/>
</dbReference>
<dbReference type="RefSeq" id="WP_344802924.1">
    <property type="nucleotide sequence ID" value="NZ_BAABBO010000001.1"/>
</dbReference>
<organism evidence="1 2">
    <name type="scientific">Allohahella marinimesophila</name>
    <dbReference type="NCBI Taxonomy" id="1054972"/>
    <lineage>
        <taxon>Bacteria</taxon>
        <taxon>Pseudomonadati</taxon>
        <taxon>Pseudomonadota</taxon>
        <taxon>Gammaproteobacteria</taxon>
        <taxon>Oceanospirillales</taxon>
        <taxon>Hahellaceae</taxon>
        <taxon>Allohahella</taxon>
    </lineage>
</organism>